<dbReference type="GO" id="GO:0004417">
    <property type="term" value="F:hydroxyethylthiazole kinase activity"/>
    <property type="evidence" value="ECO:0007669"/>
    <property type="project" value="UniProtKB-UniRule"/>
</dbReference>
<evidence type="ECO:0000313" key="13">
    <source>
        <dbReference type="Proteomes" id="UP000070383"/>
    </source>
</evidence>
<dbReference type="AlphaFoldDB" id="A0A133KF70"/>
<dbReference type="NCBIfam" id="NF006830">
    <property type="entry name" value="PRK09355.1"/>
    <property type="match status" value="1"/>
</dbReference>
<evidence type="ECO:0000313" key="12">
    <source>
        <dbReference type="EMBL" id="KWZ78198.1"/>
    </source>
</evidence>
<accession>A0A133KF70</accession>
<dbReference type="PIRSF" id="PIRSF000513">
    <property type="entry name" value="Thz_kinase"/>
    <property type="match status" value="1"/>
</dbReference>
<evidence type="ECO:0000256" key="4">
    <source>
        <dbReference type="ARBA" id="ARBA00022679"/>
    </source>
</evidence>
<evidence type="ECO:0000256" key="3">
    <source>
        <dbReference type="ARBA" id="ARBA00004868"/>
    </source>
</evidence>
<feature type="binding site" evidence="11">
    <location>
        <position position="124"/>
    </location>
    <ligand>
        <name>ATP</name>
        <dbReference type="ChEBI" id="CHEBI:30616"/>
    </ligand>
</feature>
<dbReference type="GO" id="GO:0009229">
    <property type="term" value="P:thiamine diphosphate biosynthetic process"/>
    <property type="evidence" value="ECO:0007669"/>
    <property type="project" value="UniProtKB-UniRule"/>
</dbReference>
<dbReference type="UniPathway" id="UPA00060">
    <property type="reaction ID" value="UER00139"/>
</dbReference>
<evidence type="ECO:0000256" key="11">
    <source>
        <dbReference type="HAMAP-Rule" id="MF_00228"/>
    </source>
</evidence>
<dbReference type="PRINTS" id="PR01099">
    <property type="entry name" value="HYETHTZKNASE"/>
</dbReference>
<comment type="cofactor">
    <cofactor evidence="2 11">
        <name>Mg(2+)</name>
        <dbReference type="ChEBI" id="CHEBI:18420"/>
    </cofactor>
</comment>
<keyword evidence="4 11" id="KW-0808">Transferase</keyword>
<keyword evidence="6 11" id="KW-0547">Nucleotide-binding</keyword>
<dbReference type="Proteomes" id="UP000070383">
    <property type="component" value="Unassembled WGS sequence"/>
</dbReference>
<proteinExistence type="inferred from homology"/>
<dbReference type="InterPro" id="IPR000417">
    <property type="entry name" value="Hyethyz_kinase"/>
</dbReference>
<dbReference type="CDD" id="cd01170">
    <property type="entry name" value="THZ_kinase"/>
    <property type="match status" value="1"/>
</dbReference>
<dbReference type="EC" id="2.7.1.50" evidence="11"/>
<feature type="binding site" evidence="11">
    <location>
        <position position="204"/>
    </location>
    <ligand>
        <name>substrate</name>
    </ligand>
</feature>
<protein>
    <recommendedName>
        <fullName evidence="11">Hydroxyethylthiazole kinase</fullName>
        <ecNumber evidence="11">2.7.1.50</ecNumber>
    </recommendedName>
    <alternativeName>
        <fullName evidence="11">4-methyl-5-beta-hydroxyethylthiazole kinase</fullName>
        <shortName evidence="11">TH kinase</shortName>
        <shortName evidence="11">Thz kinase</shortName>
    </alternativeName>
</protein>
<dbReference type="InterPro" id="IPR029056">
    <property type="entry name" value="Ribokinase-like"/>
</dbReference>
<keyword evidence="13" id="KW-1185">Reference proteome</keyword>
<comment type="similarity">
    <text evidence="11">Belongs to the Thz kinase family.</text>
</comment>
<dbReference type="SUPFAM" id="SSF53613">
    <property type="entry name" value="Ribokinase-like"/>
    <property type="match status" value="1"/>
</dbReference>
<dbReference type="HAMAP" id="MF_00228">
    <property type="entry name" value="Thz_kinase"/>
    <property type="match status" value="1"/>
</dbReference>
<comment type="catalytic activity">
    <reaction evidence="1 11">
        <text>5-(2-hydroxyethyl)-4-methylthiazole + ATP = 4-methyl-5-(2-phosphooxyethyl)-thiazole + ADP + H(+)</text>
        <dbReference type="Rhea" id="RHEA:24212"/>
        <dbReference type="ChEBI" id="CHEBI:15378"/>
        <dbReference type="ChEBI" id="CHEBI:17957"/>
        <dbReference type="ChEBI" id="CHEBI:30616"/>
        <dbReference type="ChEBI" id="CHEBI:58296"/>
        <dbReference type="ChEBI" id="CHEBI:456216"/>
        <dbReference type="EC" id="2.7.1.50"/>
    </reaction>
</comment>
<dbReference type="GO" id="GO:0009228">
    <property type="term" value="P:thiamine biosynthetic process"/>
    <property type="evidence" value="ECO:0007669"/>
    <property type="project" value="UniProtKB-KW"/>
</dbReference>
<keyword evidence="10 11" id="KW-0784">Thiamine biosynthesis</keyword>
<comment type="caution">
    <text evidence="12">The sequence shown here is derived from an EMBL/GenBank/DDBJ whole genome shotgun (WGS) entry which is preliminary data.</text>
</comment>
<evidence type="ECO:0000256" key="1">
    <source>
        <dbReference type="ARBA" id="ARBA00001771"/>
    </source>
</evidence>
<feature type="binding site" evidence="11">
    <location>
        <position position="177"/>
    </location>
    <ligand>
        <name>ATP</name>
        <dbReference type="ChEBI" id="CHEBI:30616"/>
    </ligand>
</feature>
<gene>
    <name evidence="11" type="primary">thiM</name>
    <name evidence="12" type="ORF">HMPREF3200_00861</name>
</gene>
<dbReference type="STRING" id="33036.HMPREF3200_00861"/>
<dbReference type="Gene3D" id="3.40.1190.20">
    <property type="match status" value="1"/>
</dbReference>
<keyword evidence="5 11" id="KW-0479">Metal-binding</keyword>
<evidence type="ECO:0000256" key="6">
    <source>
        <dbReference type="ARBA" id="ARBA00022741"/>
    </source>
</evidence>
<organism evidence="12 13">
    <name type="scientific">Anaerococcus tetradius</name>
    <dbReference type="NCBI Taxonomy" id="33036"/>
    <lineage>
        <taxon>Bacteria</taxon>
        <taxon>Bacillati</taxon>
        <taxon>Bacillota</taxon>
        <taxon>Tissierellia</taxon>
        <taxon>Tissierellales</taxon>
        <taxon>Peptoniphilaceae</taxon>
        <taxon>Anaerococcus</taxon>
    </lineage>
</organism>
<dbReference type="PATRIC" id="fig|33036.3.peg.854"/>
<keyword evidence="9 11" id="KW-0460">Magnesium</keyword>
<evidence type="ECO:0000256" key="10">
    <source>
        <dbReference type="ARBA" id="ARBA00022977"/>
    </source>
</evidence>
<reference evidence="13" key="1">
    <citation type="submission" date="2016-01" db="EMBL/GenBank/DDBJ databases">
        <authorList>
            <person name="Mitreva M."/>
            <person name="Pepin K.H."/>
            <person name="Mihindukulasuriya K.A."/>
            <person name="Fulton R."/>
            <person name="Fronick C."/>
            <person name="O'Laughlin M."/>
            <person name="Miner T."/>
            <person name="Herter B."/>
            <person name="Rosa B.A."/>
            <person name="Cordes M."/>
            <person name="Tomlinson C."/>
            <person name="Wollam A."/>
            <person name="Palsikar V.B."/>
            <person name="Mardis E.R."/>
            <person name="Wilson R.K."/>
        </authorList>
    </citation>
    <scope>NUCLEOTIDE SEQUENCE [LARGE SCALE GENOMIC DNA]</scope>
    <source>
        <strain evidence="13">MJR8151</strain>
    </source>
</reference>
<evidence type="ECO:0000256" key="5">
    <source>
        <dbReference type="ARBA" id="ARBA00022723"/>
    </source>
</evidence>
<keyword evidence="8 11" id="KW-0067">ATP-binding</keyword>
<evidence type="ECO:0000256" key="9">
    <source>
        <dbReference type="ARBA" id="ARBA00022842"/>
    </source>
</evidence>
<dbReference type="EMBL" id="LRPM01000031">
    <property type="protein sequence ID" value="KWZ78198.1"/>
    <property type="molecule type" value="Genomic_DNA"/>
</dbReference>
<comment type="pathway">
    <text evidence="3 11">Cofactor biosynthesis; thiamine diphosphate biosynthesis; 4-methyl-5-(2-phosphoethyl)-thiazole from 5-(2-hydroxyethyl)-4-methylthiazole: step 1/1.</text>
</comment>
<dbReference type="GO" id="GO:0000287">
    <property type="term" value="F:magnesium ion binding"/>
    <property type="evidence" value="ECO:0007669"/>
    <property type="project" value="UniProtKB-UniRule"/>
</dbReference>
<sequence>MFMKNLSQILINREKLKETSPLIHAITNPIAINMVANAILGIGAKAICAAHPDEVSEIVNMAKSLSINLGNITSERMLAMARAVRKANEVKIPTAIDVVGVGASSLRLNYAKDLLTKDNFDLIKGNSSEIKALCGEKSEAVGIDVGRADEISDENIKELSYMARKLSKKYQATILLTGKIDLLVDEDRYFLIENGVENLSRITATGCMLTGLISSFMAVADPISACLTGLLLLEVSSEKADTDRLGTFYVNLMDEISTISDDEIIQRAKIREVKF</sequence>
<dbReference type="Pfam" id="PF02110">
    <property type="entry name" value="HK"/>
    <property type="match status" value="1"/>
</dbReference>
<evidence type="ECO:0000256" key="2">
    <source>
        <dbReference type="ARBA" id="ARBA00001946"/>
    </source>
</evidence>
<name>A0A133KF70_9FIRM</name>
<comment type="function">
    <text evidence="11">Catalyzes the phosphorylation of the hydroxyl group of 4-methyl-5-beta-hydroxyethylthiazole (THZ).</text>
</comment>
<comment type="caution">
    <text evidence="11">Lacks conserved residue(s) required for the propagation of feature annotation.</text>
</comment>
<evidence type="ECO:0000256" key="8">
    <source>
        <dbReference type="ARBA" id="ARBA00022840"/>
    </source>
</evidence>
<dbReference type="GO" id="GO:0005524">
    <property type="term" value="F:ATP binding"/>
    <property type="evidence" value="ECO:0007669"/>
    <property type="project" value="UniProtKB-UniRule"/>
</dbReference>
<evidence type="ECO:0000256" key="7">
    <source>
        <dbReference type="ARBA" id="ARBA00022777"/>
    </source>
</evidence>
<keyword evidence="7 11" id="KW-0418">Kinase</keyword>